<dbReference type="AlphaFoldDB" id="A0A2B7Y2W8"/>
<dbReference type="GO" id="GO:0042790">
    <property type="term" value="P:nucleolar large rRNA transcription by RNA polymerase I"/>
    <property type="evidence" value="ECO:0007669"/>
    <property type="project" value="InterPro"/>
</dbReference>
<evidence type="ECO:0000313" key="3">
    <source>
        <dbReference type="Proteomes" id="UP000224634"/>
    </source>
</evidence>
<dbReference type="InterPro" id="IPR039601">
    <property type="entry name" value="Rrn5"/>
</dbReference>
<dbReference type="OrthoDB" id="2240312at2759"/>
<evidence type="ECO:0000256" key="1">
    <source>
        <dbReference type="SAM" id="MobiDB-lite"/>
    </source>
</evidence>
<organism evidence="2 3">
    <name type="scientific">Polytolypa hystricis (strain UAMH7299)</name>
    <dbReference type="NCBI Taxonomy" id="1447883"/>
    <lineage>
        <taxon>Eukaryota</taxon>
        <taxon>Fungi</taxon>
        <taxon>Dikarya</taxon>
        <taxon>Ascomycota</taxon>
        <taxon>Pezizomycotina</taxon>
        <taxon>Eurotiomycetes</taxon>
        <taxon>Eurotiomycetidae</taxon>
        <taxon>Onygenales</taxon>
        <taxon>Onygenales incertae sedis</taxon>
        <taxon>Polytolypa</taxon>
    </lineage>
</organism>
<comment type="caution">
    <text evidence="2">The sequence shown here is derived from an EMBL/GenBank/DDBJ whole genome shotgun (WGS) entry which is preliminary data.</text>
</comment>
<proteinExistence type="predicted"/>
<gene>
    <name evidence="2" type="ORF">AJ80_05575</name>
</gene>
<dbReference type="GO" id="GO:0000500">
    <property type="term" value="C:RNA polymerase I upstream activating factor complex"/>
    <property type="evidence" value="ECO:0007669"/>
    <property type="project" value="InterPro"/>
</dbReference>
<feature type="compositionally biased region" description="Acidic residues" evidence="1">
    <location>
        <begin position="421"/>
        <end position="436"/>
    </location>
</feature>
<dbReference type="PANTHER" id="PTHR28079:SF1">
    <property type="entry name" value="RNA POLYMERASE I-SPECIFIC TRANSCRIPTION INITIATION FACTOR RRN5"/>
    <property type="match status" value="1"/>
</dbReference>
<dbReference type="GO" id="GO:0006361">
    <property type="term" value="P:transcription initiation at RNA polymerase I promoter"/>
    <property type="evidence" value="ECO:0007669"/>
    <property type="project" value="TreeGrafter"/>
</dbReference>
<dbReference type="Proteomes" id="UP000224634">
    <property type="component" value="Unassembled WGS sequence"/>
</dbReference>
<dbReference type="GO" id="GO:0001181">
    <property type="term" value="F:RNA polymerase I general transcription initiation factor activity"/>
    <property type="evidence" value="ECO:0007669"/>
    <property type="project" value="TreeGrafter"/>
</dbReference>
<dbReference type="EMBL" id="PDNA01000083">
    <property type="protein sequence ID" value="PGH15391.1"/>
    <property type="molecule type" value="Genomic_DNA"/>
</dbReference>
<feature type="compositionally biased region" description="Low complexity" evidence="1">
    <location>
        <begin position="400"/>
        <end position="414"/>
    </location>
</feature>
<feature type="region of interest" description="Disordered" evidence="1">
    <location>
        <begin position="397"/>
        <end position="519"/>
    </location>
</feature>
<name>A0A2B7Y2W8_POLH7</name>
<protein>
    <recommendedName>
        <fullName evidence="4">Myb-like domain-containing protein</fullName>
    </recommendedName>
</protein>
<sequence length="567" mass="63870">MSSTTSVYDPEEDEEVSDSDSDGRGASSASAATSSLQLQNLTLTSSPPRRGSARAFTKRAQSRSRSRANIWRSLRKLPIERYLELFEESIRDTASGHDDSHAHSASQIGIVAWSPREKEVLFNALARKGKVEVPQIVSIIGSKTEMEVRAYLDLLHQGLEHQHLAERNSKVISLSDIPAAIEISEECCQFLDNTAEALALQNEQNENAAGRRKHKDFWLIDKDVAELVEDQLDSEEADDNEQPDAGIFATAKLLNIYNWIELSERIFMNPGERRMEDNWTNIAFEGEAPALTCEAFSDFYALAVSVTRRLVQSSLFFALSRHRAMERAGFRREKVVRKEDVAAALDILKMKHDSKDFWTDAARRCSLDIKNIKHVKGWKALPMAYDEVEEQLSIEPSGYASSRRSSMSRASSVAGDAETSAYEDEEAASDNQDQDDASMHYSPPSEAGSRASDNELSDPEEIHAAAMDQQASRADERRLRNHLGLTPPSPPPPSSTTMPQADVKMESEDESSLFPQKSLGVRKTKQELMDWRDRALYRSEWEEFGPETPLIEEELWENQRKKRRRVG</sequence>
<feature type="compositionally biased region" description="Acidic residues" evidence="1">
    <location>
        <begin position="9"/>
        <end position="20"/>
    </location>
</feature>
<dbReference type="PANTHER" id="PTHR28079">
    <property type="entry name" value="RNA POLYMERASE I-SPECIFIC TRANSCRIPTION INITIATION FACTOR RRN5"/>
    <property type="match status" value="1"/>
</dbReference>
<dbReference type="GO" id="GO:0000182">
    <property type="term" value="F:rDNA binding"/>
    <property type="evidence" value="ECO:0007669"/>
    <property type="project" value="TreeGrafter"/>
</dbReference>
<evidence type="ECO:0000313" key="2">
    <source>
        <dbReference type="EMBL" id="PGH15391.1"/>
    </source>
</evidence>
<evidence type="ECO:0008006" key="4">
    <source>
        <dbReference type="Google" id="ProtNLM"/>
    </source>
</evidence>
<accession>A0A2B7Y2W8</accession>
<feature type="compositionally biased region" description="Low complexity" evidence="1">
    <location>
        <begin position="24"/>
        <end position="46"/>
    </location>
</feature>
<dbReference type="STRING" id="1447883.A0A2B7Y2W8"/>
<feature type="region of interest" description="Disordered" evidence="1">
    <location>
        <begin position="1"/>
        <end position="61"/>
    </location>
</feature>
<keyword evidence="3" id="KW-1185">Reference proteome</keyword>
<reference evidence="2 3" key="1">
    <citation type="submission" date="2017-10" db="EMBL/GenBank/DDBJ databases">
        <title>Comparative genomics in systemic dimorphic fungi from Ajellomycetaceae.</title>
        <authorList>
            <person name="Munoz J.F."/>
            <person name="Mcewen J.G."/>
            <person name="Clay O.K."/>
            <person name="Cuomo C.A."/>
        </authorList>
    </citation>
    <scope>NUCLEOTIDE SEQUENCE [LARGE SCALE GENOMIC DNA]</scope>
    <source>
        <strain evidence="2 3">UAMH7299</strain>
    </source>
</reference>